<evidence type="ECO:0000313" key="2">
    <source>
        <dbReference type="EMBL" id="KAF0935073.1"/>
    </source>
</evidence>
<evidence type="ECO:0000313" key="3">
    <source>
        <dbReference type="Proteomes" id="UP000479710"/>
    </source>
</evidence>
<dbReference type="SUPFAM" id="SSF57997">
    <property type="entry name" value="Tropomyosin"/>
    <property type="match status" value="1"/>
</dbReference>
<dbReference type="AlphaFoldDB" id="A0A6G1FE35"/>
<dbReference type="Proteomes" id="UP000479710">
    <property type="component" value="Unassembled WGS sequence"/>
</dbReference>
<feature type="coiled-coil region" evidence="1">
    <location>
        <begin position="30"/>
        <end position="113"/>
    </location>
</feature>
<dbReference type="Gene3D" id="1.10.287.1490">
    <property type="match status" value="1"/>
</dbReference>
<organism evidence="2 3">
    <name type="scientific">Oryza meyeriana var. granulata</name>
    <dbReference type="NCBI Taxonomy" id="110450"/>
    <lineage>
        <taxon>Eukaryota</taxon>
        <taxon>Viridiplantae</taxon>
        <taxon>Streptophyta</taxon>
        <taxon>Embryophyta</taxon>
        <taxon>Tracheophyta</taxon>
        <taxon>Spermatophyta</taxon>
        <taxon>Magnoliopsida</taxon>
        <taxon>Liliopsida</taxon>
        <taxon>Poales</taxon>
        <taxon>Poaceae</taxon>
        <taxon>BOP clade</taxon>
        <taxon>Oryzoideae</taxon>
        <taxon>Oryzeae</taxon>
        <taxon>Oryzinae</taxon>
        <taxon>Oryza</taxon>
        <taxon>Oryza meyeriana</taxon>
    </lineage>
</organism>
<reference evidence="2 3" key="1">
    <citation type="submission" date="2019-11" db="EMBL/GenBank/DDBJ databases">
        <title>Whole genome sequence of Oryza granulata.</title>
        <authorList>
            <person name="Li W."/>
        </authorList>
    </citation>
    <scope>NUCLEOTIDE SEQUENCE [LARGE SCALE GENOMIC DNA]</scope>
    <source>
        <strain evidence="3">cv. Menghai</strain>
        <tissue evidence="2">Leaf</tissue>
    </source>
</reference>
<evidence type="ECO:0000256" key="1">
    <source>
        <dbReference type="SAM" id="Coils"/>
    </source>
</evidence>
<keyword evidence="1" id="KW-0175">Coiled coil</keyword>
<gene>
    <name evidence="2" type="ORF">E2562_030006</name>
</gene>
<name>A0A6G1FE35_9ORYZ</name>
<proteinExistence type="predicted"/>
<protein>
    <submittedName>
        <fullName evidence="2">Uncharacterized protein</fullName>
    </submittedName>
</protein>
<keyword evidence="3" id="KW-1185">Reference proteome</keyword>
<accession>A0A6G1FE35</accession>
<comment type="caution">
    <text evidence="2">The sequence shown here is derived from an EMBL/GenBank/DDBJ whole genome shotgun (WGS) entry which is preliminary data.</text>
</comment>
<dbReference type="EMBL" id="SPHZ02000001">
    <property type="protein sequence ID" value="KAF0935073.1"/>
    <property type="molecule type" value="Genomic_DNA"/>
</dbReference>
<sequence>MVTRLARWTEAADDCYEEALLELSKQQGRLGDLEVDLINLTHTHQQLEEEHQPCGAEIASLKAQLRVHSQQYGQLAEQYNTRTMERNTLRIQLESCQQQIQQLETQLRFIAKRFCRVMLVVIGKVVSWSFPHHLVNSLPSHCAKRHGQNNASPGNVKAFIDLAYKNSSGEMERDVWWDDWEIICARYKHLLPHPSIDCPLFAATTCAASVPQDITIDDAALDLDGVAEP</sequence>